<dbReference type="SUPFAM" id="SSF48452">
    <property type="entry name" value="TPR-like"/>
    <property type="match status" value="1"/>
</dbReference>
<dbReference type="PROSITE" id="PS50011">
    <property type="entry name" value="PROTEIN_KINASE_DOM"/>
    <property type="match status" value="1"/>
</dbReference>
<evidence type="ECO:0000259" key="5">
    <source>
        <dbReference type="PROSITE" id="PS50011"/>
    </source>
</evidence>
<keyword evidence="4" id="KW-0067">ATP-binding</keyword>
<dbReference type="InterPro" id="IPR011990">
    <property type="entry name" value="TPR-like_helical_dom_sf"/>
</dbReference>
<dbReference type="InterPro" id="IPR011009">
    <property type="entry name" value="Kinase-like_dom_sf"/>
</dbReference>
<evidence type="ECO:0000256" key="1">
    <source>
        <dbReference type="ARBA" id="ARBA00022679"/>
    </source>
</evidence>
<dbReference type="InterPro" id="IPR000719">
    <property type="entry name" value="Prot_kinase_dom"/>
</dbReference>
<dbReference type="Pfam" id="PF13174">
    <property type="entry name" value="TPR_6"/>
    <property type="match status" value="1"/>
</dbReference>
<evidence type="ECO:0000256" key="2">
    <source>
        <dbReference type="ARBA" id="ARBA00022741"/>
    </source>
</evidence>
<keyword evidence="1" id="KW-0808">Transferase</keyword>
<reference evidence="6 7" key="1">
    <citation type="submission" date="2021-12" db="EMBL/GenBank/DDBJ databases">
        <title>Discovery of the Pendulisporaceae a myxobacterial family with distinct sporulation behavior and unique specialized metabolism.</title>
        <authorList>
            <person name="Garcia R."/>
            <person name="Popoff A."/>
            <person name="Bader C.D."/>
            <person name="Loehr J."/>
            <person name="Walesch S."/>
            <person name="Walt C."/>
            <person name="Boldt J."/>
            <person name="Bunk B."/>
            <person name="Haeckl F.J.F.P.J."/>
            <person name="Gunesch A.P."/>
            <person name="Birkelbach J."/>
            <person name="Nuebel U."/>
            <person name="Pietschmann T."/>
            <person name="Bach T."/>
            <person name="Mueller R."/>
        </authorList>
    </citation>
    <scope>NUCLEOTIDE SEQUENCE [LARGE SCALE GENOMIC DNA]</scope>
    <source>
        <strain evidence="6 7">MSr12523</strain>
    </source>
</reference>
<dbReference type="SMART" id="SM00220">
    <property type="entry name" value="S_TKc"/>
    <property type="match status" value="1"/>
</dbReference>
<dbReference type="Pfam" id="PF00069">
    <property type="entry name" value="Pkinase"/>
    <property type="match status" value="1"/>
</dbReference>
<dbReference type="Gene3D" id="1.25.40.10">
    <property type="entry name" value="Tetratricopeptide repeat domain"/>
    <property type="match status" value="1"/>
</dbReference>
<dbReference type="PANTHER" id="PTHR43289">
    <property type="entry name" value="MITOGEN-ACTIVATED PROTEIN KINASE KINASE KINASE 20-RELATED"/>
    <property type="match status" value="1"/>
</dbReference>
<organism evidence="6 7">
    <name type="scientific">Pendulispora brunnea</name>
    <dbReference type="NCBI Taxonomy" id="2905690"/>
    <lineage>
        <taxon>Bacteria</taxon>
        <taxon>Pseudomonadati</taxon>
        <taxon>Myxococcota</taxon>
        <taxon>Myxococcia</taxon>
        <taxon>Myxococcales</taxon>
        <taxon>Sorangiineae</taxon>
        <taxon>Pendulisporaceae</taxon>
        <taxon>Pendulispora</taxon>
    </lineage>
</organism>
<dbReference type="EMBL" id="CP089982">
    <property type="protein sequence ID" value="WXA91390.1"/>
    <property type="molecule type" value="Genomic_DNA"/>
</dbReference>
<feature type="domain" description="Protein kinase" evidence="5">
    <location>
        <begin position="31"/>
        <end position="303"/>
    </location>
</feature>
<evidence type="ECO:0000313" key="7">
    <source>
        <dbReference type="Proteomes" id="UP001379533"/>
    </source>
</evidence>
<keyword evidence="2" id="KW-0547">Nucleotide-binding</keyword>
<dbReference type="Gene3D" id="1.10.510.10">
    <property type="entry name" value="Transferase(Phosphotransferase) domain 1"/>
    <property type="match status" value="1"/>
</dbReference>
<evidence type="ECO:0000313" key="6">
    <source>
        <dbReference type="EMBL" id="WXA91390.1"/>
    </source>
</evidence>
<dbReference type="InterPro" id="IPR019734">
    <property type="entry name" value="TPR_rpt"/>
</dbReference>
<gene>
    <name evidence="6" type="ORF">LZC95_33655</name>
</gene>
<dbReference type="PANTHER" id="PTHR43289:SF6">
    <property type="entry name" value="SERINE_THREONINE-PROTEIN KINASE NEKL-3"/>
    <property type="match status" value="1"/>
</dbReference>
<dbReference type="PROSITE" id="PS00108">
    <property type="entry name" value="PROTEIN_KINASE_ST"/>
    <property type="match status" value="1"/>
</dbReference>
<evidence type="ECO:0000256" key="3">
    <source>
        <dbReference type="ARBA" id="ARBA00022777"/>
    </source>
</evidence>
<evidence type="ECO:0000256" key="4">
    <source>
        <dbReference type="ARBA" id="ARBA00022840"/>
    </source>
</evidence>
<sequence length="874" mass="94349">MRDEAPQSREAPETQDAVASVRMGMLFAERYRLELRIATGGMGELFRAFDVRLQRRVALKMLRRDRYASEPAERILREARAAAALSHPNVVAIHDVGERDCIPFIAMEYVQGKVLRDLIGAPEPPIETRIRWMTDVARALEAAHEKGLVHRDIKPENIMIGDDGVVKVLDFGIAHHRTNPPEGDLESFDVADVSETSSRLAGTPGYMAPEQIRGEIVDARADQFAWGVTAYELLGGKLPWVTGPRAVSIMAAALAMDPPLLTGVPSPVARTIQRALAKNADERHPSMAALVSAMDDSPGELSLRARARAIPRPAWVAGLVMAIVASMVVSRAMVHPREAPAAPVASGTPASASAAPVTLAALPLSSSCRREVEAPFREGLRAAREATSELAFRAFQKANAIDPACPEVELQLAVTWHNLGYSIGLEREQYHRAVSLRDGLGPRDRALLDALGPLVATEPADRAEAARRFDDAVARFPLDAQLLELAGGALLASSDRPSLERALELGRRAVQSDEAYAGGWELQARALEAMGQFDEAAAAIERCLDHAPGSAACLAHRSRRQRATGQCTEAVATTRRWLANVPTSAAAYLELANALAADGASAESVNMALEQFRANGPEDRRDAGYTYYRALLASLTGDFGRAEELTGKLLGQLKNSPMAYEQLHASLTLVNLMNETGKGAQAAALVDQFVRRKDAWVEGGAGAGPYEPVLLAMLLQHGKISREQWGFAADRWESRARATMTAREAWALHWGPASETREVALDAWSRRPAEVAPSSADGGQLAEMYEGRLALMAGQSAEAIRLLESATRSCDCLERPFTTTLSHLWLGQAKEQSGDAAGACAAYRVVLTRWGTSPRSVTASEAKKRHVALGCKDG</sequence>
<keyword evidence="3 6" id="KW-0418">Kinase</keyword>
<dbReference type="Gene3D" id="3.30.200.20">
    <property type="entry name" value="Phosphorylase Kinase, domain 1"/>
    <property type="match status" value="1"/>
</dbReference>
<proteinExistence type="predicted"/>
<dbReference type="Proteomes" id="UP001379533">
    <property type="component" value="Chromosome"/>
</dbReference>
<dbReference type="InterPro" id="IPR008271">
    <property type="entry name" value="Ser/Thr_kinase_AS"/>
</dbReference>
<protein>
    <submittedName>
        <fullName evidence="6">Protein kinase</fullName>
    </submittedName>
</protein>
<dbReference type="RefSeq" id="WP_394842010.1">
    <property type="nucleotide sequence ID" value="NZ_CP089982.1"/>
</dbReference>
<dbReference type="SUPFAM" id="SSF56112">
    <property type="entry name" value="Protein kinase-like (PK-like)"/>
    <property type="match status" value="1"/>
</dbReference>
<name>A0ABZ2K1E6_9BACT</name>
<dbReference type="CDD" id="cd14014">
    <property type="entry name" value="STKc_PknB_like"/>
    <property type="match status" value="1"/>
</dbReference>
<dbReference type="GO" id="GO:0016301">
    <property type="term" value="F:kinase activity"/>
    <property type="evidence" value="ECO:0007669"/>
    <property type="project" value="UniProtKB-KW"/>
</dbReference>
<keyword evidence="7" id="KW-1185">Reference proteome</keyword>
<accession>A0ABZ2K1E6</accession>